<dbReference type="InterPro" id="IPR030949">
    <property type="entry name" value="ECF_S_folate_fam"/>
</dbReference>
<dbReference type="Gene3D" id="1.10.1760.20">
    <property type="match status" value="1"/>
</dbReference>
<comment type="caution">
    <text evidence="1">The sequence shown here is derived from an EMBL/GenBank/DDBJ whole genome shotgun (WGS) entry which is preliminary data.</text>
</comment>
<sequence>MLAVLVPHSPQCYLWQLQKGDAFFMVNQDRLFGVKLDTRRVVLLAVLIALQLVIARFAISLTIYRISFGFIVTALMGWWFGPVWAGLAAVLGDLINSLMIGVPGGYFPGFTLSAFLGAFIYGCFFYRQKITWLRVILAVLTVVVVVNLGLNSWWVSILSQTPISVHFATRAVGEAATMVIHPIVIYLVMHFEPIVRLKDRIQ</sequence>
<accession>A0A2H1MNE1</accession>
<dbReference type="AlphaFoldDB" id="A0A2H1MNE1"/>
<gene>
    <name evidence="1" type="primary">folT</name>
    <name evidence="1" type="ORF">LAS9267_01539</name>
</gene>
<dbReference type="NCBIfam" id="TIGR04518">
    <property type="entry name" value="ECF_S_folT_fam"/>
    <property type="match status" value="1"/>
</dbReference>
<dbReference type="Proteomes" id="UP000239650">
    <property type="component" value="Unassembled WGS sequence"/>
</dbReference>
<evidence type="ECO:0000313" key="1">
    <source>
        <dbReference type="EMBL" id="SPE21847.1"/>
    </source>
</evidence>
<organism evidence="1 2">
    <name type="scientific">Latilactobacillus sakei</name>
    <name type="common">Lactobacillus sakei</name>
    <dbReference type="NCBI Taxonomy" id="1599"/>
    <lineage>
        <taxon>Bacteria</taxon>
        <taxon>Bacillati</taxon>
        <taxon>Bacillota</taxon>
        <taxon>Bacilli</taxon>
        <taxon>Lactobacillales</taxon>
        <taxon>Lactobacillaceae</taxon>
        <taxon>Latilactobacillus</taxon>
    </lineage>
</organism>
<dbReference type="Pfam" id="PF12822">
    <property type="entry name" value="ECF_trnsprt"/>
    <property type="match status" value="1"/>
</dbReference>
<proteinExistence type="predicted"/>
<reference evidence="1 2" key="1">
    <citation type="submission" date="2018-02" db="EMBL/GenBank/DDBJ databases">
        <authorList>
            <person name="Rodrigo-Torres L."/>
            <person name="Arahal R. D."/>
            <person name="Lucena T."/>
        </authorList>
    </citation>
    <scope>NUCLEOTIDE SEQUENCE [LARGE SCALE GENOMIC DNA]</scope>
    <source>
        <strain evidence="1 2">CECT 9267</strain>
    </source>
</reference>
<dbReference type="InterPro" id="IPR024529">
    <property type="entry name" value="ECF_trnsprt_substrate-spec"/>
</dbReference>
<dbReference type="GO" id="GO:0022857">
    <property type="term" value="F:transmembrane transporter activity"/>
    <property type="evidence" value="ECO:0007669"/>
    <property type="project" value="InterPro"/>
</dbReference>
<protein>
    <submittedName>
        <fullName evidence="1">Folate transporter FolT</fullName>
    </submittedName>
</protein>
<name>A0A2H1MNE1_LATSK</name>
<dbReference type="EMBL" id="OKRC01000007">
    <property type="protein sequence ID" value="SPE21847.1"/>
    <property type="molecule type" value="Genomic_DNA"/>
</dbReference>
<evidence type="ECO:0000313" key="2">
    <source>
        <dbReference type="Proteomes" id="UP000239650"/>
    </source>
</evidence>